<comment type="caution">
    <text evidence="1">The sequence shown here is derived from an EMBL/GenBank/DDBJ whole genome shotgun (WGS) entry which is preliminary data.</text>
</comment>
<gene>
    <name evidence="1" type="ORF">D0Y53_11630</name>
</gene>
<dbReference type="Proteomes" id="UP000262917">
    <property type="component" value="Unassembled WGS sequence"/>
</dbReference>
<dbReference type="OrthoDB" id="6054283at2"/>
<evidence type="ECO:0000313" key="1">
    <source>
        <dbReference type="EMBL" id="RFP59084.1"/>
    </source>
</evidence>
<protein>
    <submittedName>
        <fullName evidence="1">DUF3106 domain-containing protein</fullName>
    </submittedName>
</protein>
<keyword evidence="2" id="KW-1185">Reference proteome</keyword>
<dbReference type="EMBL" id="QVPD01000015">
    <property type="protein sequence ID" value="RFP59084.1"/>
    <property type="molecule type" value="Genomic_DNA"/>
</dbReference>
<evidence type="ECO:0000313" key="2">
    <source>
        <dbReference type="Proteomes" id="UP000262917"/>
    </source>
</evidence>
<organism evidence="1 2">
    <name type="scientific">Cognatiluteimonas weifangensis</name>
    <dbReference type="NCBI Taxonomy" id="2303539"/>
    <lineage>
        <taxon>Bacteria</taxon>
        <taxon>Pseudomonadati</taxon>
        <taxon>Pseudomonadota</taxon>
        <taxon>Gammaproteobacteria</taxon>
        <taxon>Lysobacterales</taxon>
        <taxon>Lysobacteraceae</taxon>
        <taxon>Cognatiluteimonas</taxon>
    </lineage>
</organism>
<accession>A0A372DHY8</accession>
<name>A0A372DHY8_9GAMM</name>
<dbReference type="RefSeq" id="WP_117203492.1">
    <property type="nucleotide sequence ID" value="NZ_JBHTBK010000022.1"/>
</dbReference>
<sequence>MPRPERWLAGGALLWLATAALALGAQDLSLPLSVPPPLQQQLRERQARWQALAPAQQQALQQRRRAWDALPLAERRERRERWQAWQALPPREQWQVRTAADAFAALPPAQQQALRAHYALLDAGTRHGWLLGPTLGAAYPRLQPLLLQVPAAQRAPLLAVLRTLTPAELDALAILAQRIAPPQRDALRRELISTSAANRAAWLRARLER</sequence>
<proteinExistence type="predicted"/>
<dbReference type="Pfam" id="PF11304">
    <property type="entry name" value="DUF3106"/>
    <property type="match status" value="1"/>
</dbReference>
<dbReference type="InterPro" id="IPR021455">
    <property type="entry name" value="DUF3106"/>
</dbReference>
<reference evidence="1 2" key="1">
    <citation type="submission" date="2018-08" db="EMBL/GenBank/DDBJ databases">
        <title>Lysobacter weifangensis sp. nov., a new member of the family 'Xanthomonadaceae', isolated from soil in a farmland.</title>
        <authorList>
            <person name="Zhao H."/>
        </authorList>
    </citation>
    <scope>NUCLEOTIDE SEQUENCE [LARGE SCALE GENOMIC DNA]</scope>
    <source>
        <strain evidence="1 2">WF-2</strain>
    </source>
</reference>
<dbReference type="AlphaFoldDB" id="A0A372DHY8"/>